<dbReference type="PANTHER" id="PTHR22916">
    <property type="entry name" value="GLYCOSYLTRANSFERASE"/>
    <property type="match status" value="1"/>
</dbReference>
<protein>
    <submittedName>
        <fullName evidence="2">Glycosyltransferase</fullName>
    </submittedName>
</protein>
<reference evidence="2 3" key="1">
    <citation type="submission" date="2020-11" db="EMBL/GenBank/DDBJ databases">
        <title>Vibrio nitrifigilis sp. nov., a marine nitrogen-fixing bacterium isolated from the lagoon sediment of an islet inside an atoll.</title>
        <authorList>
            <person name="Wang L.-T."/>
            <person name="Shieh W.Y."/>
        </authorList>
    </citation>
    <scope>NUCLEOTIDE SEQUENCE [LARGE SCALE GENOMIC DNA]</scope>
    <source>
        <strain evidence="2 3">NFV-1</strain>
    </source>
</reference>
<dbReference type="SUPFAM" id="SSF53448">
    <property type="entry name" value="Nucleotide-diphospho-sugar transferases"/>
    <property type="match status" value="1"/>
</dbReference>
<organism evidence="2 3">
    <name type="scientific">Vibrio nitrifigilis</name>
    <dbReference type="NCBI Taxonomy" id="2789781"/>
    <lineage>
        <taxon>Bacteria</taxon>
        <taxon>Pseudomonadati</taxon>
        <taxon>Pseudomonadota</taxon>
        <taxon>Gammaproteobacteria</taxon>
        <taxon>Vibrionales</taxon>
        <taxon>Vibrionaceae</taxon>
        <taxon>Vibrio</taxon>
    </lineage>
</organism>
<dbReference type="RefSeq" id="WP_196123540.1">
    <property type="nucleotide sequence ID" value="NZ_JADPMR010000001.1"/>
</dbReference>
<comment type="caution">
    <text evidence="2">The sequence shown here is derived from an EMBL/GenBank/DDBJ whole genome shotgun (WGS) entry which is preliminary data.</text>
</comment>
<dbReference type="Proteomes" id="UP000597206">
    <property type="component" value="Unassembled WGS sequence"/>
</dbReference>
<evidence type="ECO:0000313" key="3">
    <source>
        <dbReference type="Proteomes" id="UP000597206"/>
    </source>
</evidence>
<evidence type="ECO:0000313" key="2">
    <source>
        <dbReference type="EMBL" id="MBF9001163.1"/>
    </source>
</evidence>
<dbReference type="InterPro" id="IPR001173">
    <property type="entry name" value="Glyco_trans_2-like"/>
</dbReference>
<dbReference type="EMBL" id="JADPMR010000001">
    <property type="protein sequence ID" value="MBF9001163.1"/>
    <property type="molecule type" value="Genomic_DNA"/>
</dbReference>
<name>A0ABS0GG00_9VIBR</name>
<feature type="domain" description="Glycosyltransferase 2-like" evidence="1">
    <location>
        <begin position="9"/>
        <end position="139"/>
    </location>
</feature>
<sequence>MTSASPLVSIIISSYNHEKYIIDTLDSIYYDSYPNKELLIIDDGSTDGTTKKIKEWIFSKKEEITIFFKEGTNRGITKNLNELISLANGEYICGLASDDILFDNGIQERINYLISNKDKLAVIGDSTVIDDTGKEIHKSCLRDYFKVDIEQYSTNQGIRNQVILHWAIAGPTFLAKRSLYSEENMIYNESLIGEDWDFALKLVSKNLLGYIDVKVGAYRLHSTNTSRVKEFEILKDRIKTICINLKFFNFFDKFKLVFILLKLARFYIKKKLINK</sequence>
<dbReference type="Gene3D" id="3.90.550.10">
    <property type="entry name" value="Spore Coat Polysaccharide Biosynthesis Protein SpsA, Chain A"/>
    <property type="match status" value="1"/>
</dbReference>
<accession>A0ABS0GG00</accession>
<evidence type="ECO:0000259" key="1">
    <source>
        <dbReference type="Pfam" id="PF00535"/>
    </source>
</evidence>
<proteinExistence type="predicted"/>
<keyword evidence="3" id="KW-1185">Reference proteome</keyword>
<dbReference type="PANTHER" id="PTHR22916:SF3">
    <property type="entry name" value="UDP-GLCNAC:BETAGAL BETA-1,3-N-ACETYLGLUCOSAMINYLTRANSFERASE-LIKE PROTEIN 1"/>
    <property type="match status" value="1"/>
</dbReference>
<gene>
    <name evidence="2" type="ORF">I1A42_11450</name>
</gene>
<dbReference type="InterPro" id="IPR029044">
    <property type="entry name" value="Nucleotide-diphossugar_trans"/>
</dbReference>
<dbReference type="Pfam" id="PF00535">
    <property type="entry name" value="Glycos_transf_2"/>
    <property type="match status" value="1"/>
</dbReference>